<proteinExistence type="predicted"/>
<dbReference type="GeneID" id="95600714"/>
<keyword evidence="2" id="KW-1185">Reference proteome</keyword>
<accession>A0ABY6QVS7</accession>
<sequence length="67" mass="7310">MKLFTRLGNSILDRLAPETSAAAASPCTYGCNGYIRQTTCGGATLYVRCCNRYDDCSIWYNCGPQCA</sequence>
<gene>
    <name evidence="1" type="ORF">LDH80_14720</name>
</gene>
<evidence type="ECO:0000313" key="1">
    <source>
        <dbReference type="EMBL" id="UZX21896.1"/>
    </source>
</evidence>
<reference evidence="1" key="1">
    <citation type="submission" date="2021-09" db="EMBL/GenBank/DDBJ databases">
        <title>Complete genome sequence and metabolic characterization of Streptomyces tanashiensis DSM 731 the producer of antibacterial Kalafungin and diverse secondary metabolites.</title>
        <authorList>
            <person name="Abbasi M.N."/>
            <person name="Anwar M.N."/>
            <person name="Alam K."/>
            <person name="Shoaib M."/>
            <person name="Lin Z."/>
            <person name="Hayat M."/>
            <person name="Ali M.I."/>
            <person name="Malik H.M.T."/>
            <person name="Ahmed I."/>
            <person name="Li A."/>
            <person name="Hailong Wang H."/>
            <person name="Zhang Y."/>
        </authorList>
    </citation>
    <scope>NUCLEOTIDE SEQUENCE</scope>
    <source>
        <strain evidence="1">Kala</strain>
    </source>
</reference>
<dbReference type="EMBL" id="CP084204">
    <property type="protein sequence ID" value="UZX21896.1"/>
    <property type="molecule type" value="Genomic_DNA"/>
</dbReference>
<dbReference type="Proteomes" id="UP001164506">
    <property type="component" value="Chromosome"/>
</dbReference>
<name>A0ABY6QVS7_9ACTN</name>
<dbReference type="RefSeq" id="WP_190101452.1">
    <property type="nucleotide sequence ID" value="NZ_BMUH01000001.1"/>
</dbReference>
<organism evidence="1 2">
    <name type="scientific">Streptomyces tanashiensis</name>
    <dbReference type="NCBI Taxonomy" id="67367"/>
    <lineage>
        <taxon>Bacteria</taxon>
        <taxon>Bacillati</taxon>
        <taxon>Actinomycetota</taxon>
        <taxon>Actinomycetes</taxon>
        <taxon>Kitasatosporales</taxon>
        <taxon>Streptomycetaceae</taxon>
        <taxon>Streptomyces</taxon>
    </lineage>
</organism>
<evidence type="ECO:0000313" key="2">
    <source>
        <dbReference type="Proteomes" id="UP001164506"/>
    </source>
</evidence>
<evidence type="ECO:0008006" key="3">
    <source>
        <dbReference type="Google" id="ProtNLM"/>
    </source>
</evidence>
<protein>
    <recommendedName>
        <fullName evidence="3">Chitin-binding type-1 domain-containing protein</fullName>
    </recommendedName>
</protein>